<dbReference type="Proteomes" id="UP000525652">
    <property type="component" value="Unassembled WGS sequence"/>
</dbReference>
<keyword evidence="1" id="KW-1133">Transmembrane helix</keyword>
<feature type="transmembrane region" description="Helical" evidence="1">
    <location>
        <begin position="12"/>
        <end position="35"/>
    </location>
</feature>
<organism evidence="2 3">
    <name type="scientific">Puniceicoccus vermicola</name>
    <dbReference type="NCBI Taxonomy" id="388746"/>
    <lineage>
        <taxon>Bacteria</taxon>
        <taxon>Pseudomonadati</taxon>
        <taxon>Verrucomicrobiota</taxon>
        <taxon>Opitutia</taxon>
        <taxon>Puniceicoccales</taxon>
        <taxon>Puniceicoccaceae</taxon>
        <taxon>Puniceicoccus</taxon>
    </lineage>
</organism>
<evidence type="ECO:0000313" key="3">
    <source>
        <dbReference type="Proteomes" id="UP000525652"/>
    </source>
</evidence>
<feature type="transmembrane region" description="Helical" evidence="1">
    <location>
        <begin position="117"/>
        <end position="140"/>
    </location>
</feature>
<name>A0A7X1B0R7_9BACT</name>
<gene>
    <name evidence="2" type="ORF">H5P30_11255</name>
</gene>
<feature type="transmembrane region" description="Helical" evidence="1">
    <location>
        <begin position="78"/>
        <end position="96"/>
    </location>
</feature>
<keyword evidence="1" id="KW-0812">Transmembrane</keyword>
<comment type="caution">
    <text evidence="2">The sequence shown here is derived from an EMBL/GenBank/DDBJ whole genome shotgun (WGS) entry which is preliminary data.</text>
</comment>
<proteinExistence type="predicted"/>
<accession>A0A7X1B0R7</accession>
<dbReference type="AlphaFoldDB" id="A0A7X1B0R7"/>
<feature type="transmembrane region" description="Helical" evidence="1">
    <location>
        <begin position="146"/>
        <end position="165"/>
    </location>
</feature>
<feature type="transmembrane region" description="Helical" evidence="1">
    <location>
        <begin position="44"/>
        <end position="63"/>
    </location>
</feature>
<reference evidence="2 3" key="1">
    <citation type="submission" date="2020-07" db="EMBL/GenBank/DDBJ databases">
        <authorList>
            <person name="Feng X."/>
        </authorList>
    </citation>
    <scope>NUCLEOTIDE SEQUENCE [LARGE SCALE GENOMIC DNA]</scope>
    <source>
        <strain evidence="2 3">JCM14086</strain>
    </source>
</reference>
<keyword evidence="1" id="KW-0472">Membrane</keyword>
<keyword evidence="3" id="KW-1185">Reference proteome</keyword>
<sequence length="179" mass="20541">MDLQFFINLATRILWGLPAVVASLAGMVVLGTYLFKERQLGRPWLFFLLLFVFVVNSLPQWFWGVKGDDSFGASLREWTQWVLGISPIFAIWLETLRPVLPPPGEMRAEVFWRTIRTIIYPRSQMMIFAISLTFLPAFLVYDQEKVGFSLAVNAGVGLLFCFLFMPRKKNRNRPSSVSA</sequence>
<dbReference type="EMBL" id="JACHVA010000086">
    <property type="protein sequence ID" value="MBC2602355.1"/>
    <property type="molecule type" value="Genomic_DNA"/>
</dbReference>
<protein>
    <submittedName>
        <fullName evidence="2">Uncharacterized protein</fullName>
    </submittedName>
</protein>
<evidence type="ECO:0000313" key="2">
    <source>
        <dbReference type="EMBL" id="MBC2602355.1"/>
    </source>
</evidence>
<dbReference type="RefSeq" id="WP_185693044.1">
    <property type="nucleotide sequence ID" value="NZ_JACHVA010000086.1"/>
</dbReference>
<evidence type="ECO:0000256" key="1">
    <source>
        <dbReference type="SAM" id="Phobius"/>
    </source>
</evidence>